<proteinExistence type="predicted"/>
<dbReference type="EMBL" id="CP097502">
    <property type="protein sequence ID" value="URD72337.1"/>
    <property type="molecule type" value="Genomic_DNA"/>
</dbReference>
<reference evidence="1" key="1">
    <citation type="submission" date="2022-05" db="EMBL/GenBank/DDBJ databases">
        <title>The Musa troglodytarum L. genome provides insights into the mechanism of non-climacteric behaviour and enrichment of carotenoids.</title>
        <authorList>
            <person name="Wang J."/>
        </authorList>
    </citation>
    <scope>NUCLEOTIDE SEQUENCE</scope>
    <source>
        <tissue evidence="1">Leaf</tissue>
    </source>
</reference>
<gene>
    <name evidence="1" type="ORF">MUK42_35011</name>
</gene>
<dbReference type="PANTHER" id="PTHR35631:SF15">
    <property type="entry name" value="OS08G0114175 PROTEIN"/>
    <property type="match status" value="1"/>
</dbReference>
<organism evidence="1 2">
    <name type="scientific">Musa troglodytarum</name>
    <name type="common">fe'i banana</name>
    <dbReference type="NCBI Taxonomy" id="320322"/>
    <lineage>
        <taxon>Eukaryota</taxon>
        <taxon>Viridiplantae</taxon>
        <taxon>Streptophyta</taxon>
        <taxon>Embryophyta</taxon>
        <taxon>Tracheophyta</taxon>
        <taxon>Spermatophyta</taxon>
        <taxon>Magnoliopsida</taxon>
        <taxon>Liliopsida</taxon>
        <taxon>Zingiberales</taxon>
        <taxon>Musaceae</taxon>
        <taxon>Musa</taxon>
    </lineage>
</organism>
<dbReference type="Proteomes" id="UP001055439">
    <property type="component" value="Chromosome 1"/>
</dbReference>
<evidence type="ECO:0000313" key="2">
    <source>
        <dbReference type="Proteomes" id="UP001055439"/>
    </source>
</evidence>
<name>A0A9E7E8F6_9LILI</name>
<accession>A0A9E7E8F6</accession>
<keyword evidence="2" id="KW-1185">Reference proteome</keyword>
<protein>
    <submittedName>
        <fullName evidence="1">Uncharacterized protein</fullName>
    </submittedName>
</protein>
<dbReference type="PANTHER" id="PTHR35631">
    <property type="entry name" value="OS08G0114150 PROTEIN"/>
    <property type="match status" value="1"/>
</dbReference>
<evidence type="ECO:0000313" key="1">
    <source>
        <dbReference type="EMBL" id="URD72337.1"/>
    </source>
</evidence>
<feature type="non-terminal residue" evidence="1">
    <location>
        <position position="1"/>
    </location>
</feature>
<dbReference type="AlphaFoldDB" id="A0A9E7E8F6"/>
<sequence>YLIRGSSIHYDIKLIYCGRGPTAVACCRGSRASPMRCTTAPAWRTLPKL</sequence>